<protein>
    <recommendedName>
        <fullName evidence="3">Jacalin-type lectin domain-containing protein</fullName>
    </recommendedName>
</protein>
<dbReference type="Gene3D" id="2.100.10.30">
    <property type="entry name" value="Jacalin-like lectin domain"/>
    <property type="match status" value="2"/>
</dbReference>
<proteinExistence type="inferred from homology"/>
<dbReference type="PROSITE" id="PS51752">
    <property type="entry name" value="JACALIN_LECTIN"/>
    <property type="match status" value="2"/>
</dbReference>
<evidence type="ECO:0000313" key="5">
    <source>
        <dbReference type="Proteomes" id="UP001206925"/>
    </source>
</evidence>
<sequence length="280" mass="30609">AASDNAVMLGPWGRTVTGKFWKNELSDVHAQHTRILIGYIKDNTPGIPPRINYLKVEPEGSFSDEDQGIVPLGPNEFIKEYTFAFSEPDAKYLSGISFVTNTGTTYTFGNLPASKFSFTVTEGRPVGFFGWNEGPISSFGVELLATSDKVVKVGPWGTTEPPNWIHESNANAQRTNIIITYGDLIDNITIDPADSSKDRGDIKKIPIGADERISECFVYVKPVSKCLSALGFTTNKDMYGTYGTVDNTSVFPLPVTKGKLVGFFGFHEVPVKSIGFLFAP</sequence>
<evidence type="ECO:0000259" key="3">
    <source>
        <dbReference type="PROSITE" id="PS51752"/>
    </source>
</evidence>
<accession>A0AAD5GSA6</accession>
<dbReference type="GO" id="GO:0030246">
    <property type="term" value="F:carbohydrate binding"/>
    <property type="evidence" value="ECO:0007669"/>
    <property type="project" value="UniProtKB-KW"/>
</dbReference>
<dbReference type="AlphaFoldDB" id="A0AAD5GSA6"/>
<keyword evidence="5" id="KW-1185">Reference proteome</keyword>
<dbReference type="Proteomes" id="UP001206925">
    <property type="component" value="Unassembled WGS sequence"/>
</dbReference>
<organism evidence="4 5">
    <name type="scientific">Ambrosia artemisiifolia</name>
    <name type="common">Common ragweed</name>
    <dbReference type="NCBI Taxonomy" id="4212"/>
    <lineage>
        <taxon>Eukaryota</taxon>
        <taxon>Viridiplantae</taxon>
        <taxon>Streptophyta</taxon>
        <taxon>Embryophyta</taxon>
        <taxon>Tracheophyta</taxon>
        <taxon>Spermatophyta</taxon>
        <taxon>Magnoliopsida</taxon>
        <taxon>eudicotyledons</taxon>
        <taxon>Gunneridae</taxon>
        <taxon>Pentapetalae</taxon>
        <taxon>asterids</taxon>
        <taxon>campanulids</taxon>
        <taxon>Asterales</taxon>
        <taxon>Asteraceae</taxon>
        <taxon>Asteroideae</taxon>
        <taxon>Heliantheae alliance</taxon>
        <taxon>Heliantheae</taxon>
        <taxon>Ambrosia</taxon>
    </lineage>
</organism>
<gene>
    <name evidence="4" type="ORF">M8C21_026910</name>
</gene>
<dbReference type="InterPro" id="IPR001229">
    <property type="entry name" value="Jacalin-like_lectin_dom"/>
</dbReference>
<dbReference type="Pfam" id="PF01419">
    <property type="entry name" value="Jacalin"/>
    <property type="match status" value="2"/>
</dbReference>
<dbReference type="InterPro" id="IPR036404">
    <property type="entry name" value="Jacalin-like_lectin_dom_sf"/>
</dbReference>
<evidence type="ECO:0000256" key="1">
    <source>
        <dbReference type="ARBA" id="ARBA00006568"/>
    </source>
</evidence>
<feature type="domain" description="Jacalin-type lectin" evidence="3">
    <location>
        <begin position="150"/>
        <end position="280"/>
    </location>
</feature>
<dbReference type="EMBL" id="JAMZMK010005535">
    <property type="protein sequence ID" value="KAI7753145.1"/>
    <property type="molecule type" value="Genomic_DNA"/>
</dbReference>
<feature type="domain" description="Jacalin-type lectin" evidence="3">
    <location>
        <begin position="6"/>
        <end position="145"/>
    </location>
</feature>
<feature type="non-terminal residue" evidence="4">
    <location>
        <position position="1"/>
    </location>
</feature>
<dbReference type="SMART" id="SM00915">
    <property type="entry name" value="Jacalin"/>
    <property type="match status" value="1"/>
</dbReference>
<evidence type="ECO:0000313" key="4">
    <source>
        <dbReference type="EMBL" id="KAI7753145.1"/>
    </source>
</evidence>
<comment type="caution">
    <text evidence="4">The sequence shown here is derived from an EMBL/GenBank/DDBJ whole genome shotgun (WGS) entry which is preliminary data.</text>
</comment>
<dbReference type="SUPFAM" id="SSF51101">
    <property type="entry name" value="Mannose-binding lectins"/>
    <property type="match status" value="2"/>
</dbReference>
<evidence type="ECO:0000256" key="2">
    <source>
        <dbReference type="ARBA" id="ARBA00022734"/>
    </source>
</evidence>
<dbReference type="PANTHER" id="PTHR46506">
    <property type="entry name" value="OS05G0143600 PROTEIN"/>
    <property type="match status" value="1"/>
</dbReference>
<keyword evidence="2" id="KW-0430">Lectin</keyword>
<reference evidence="4" key="1">
    <citation type="submission" date="2022-06" db="EMBL/GenBank/DDBJ databases">
        <title>Uncovering the hologenomic basis of an extraordinary plant invasion.</title>
        <authorList>
            <person name="Bieker V.C."/>
            <person name="Martin M.D."/>
            <person name="Gilbert T."/>
            <person name="Hodgins K."/>
            <person name="Battlay P."/>
            <person name="Petersen B."/>
            <person name="Wilson J."/>
        </authorList>
    </citation>
    <scope>NUCLEOTIDE SEQUENCE</scope>
    <source>
        <strain evidence="4">AA19_3_7</strain>
        <tissue evidence="4">Leaf</tissue>
    </source>
</reference>
<name>A0AAD5GSA6_AMBAR</name>
<comment type="similarity">
    <text evidence="1">Belongs to the jacalin lectin family.</text>
</comment>